<dbReference type="Proteomes" id="UP001589608">
    <property type="component" value="Unassembled WGS sequence"/>
</dbReference>
<accession>A0ABV5MT39</accession>
<evidence type="ECO:0000313" key="4">
    <source>
        <dbReference type="Proteomes" id="UP001589608"/>
    </source>
</evidence>
<evidence type="ECO:0000256" key="1">
    <source>
        <dbReference type="SAM" id="MobiDB-lite"/>
    </source>
</evidence>
<name>A0ABV5MT39_9ACTN</name>
<proteinExistence type="predicted"/>
<dbReference type="InterPro" id="IPR036086">
    <property type="entry name" value="ParB/Sulfiredoxin_sf"/>
</dbReference>
<protein>
    <submittedName>
        <fullName evidence="3">ParB/RepB/Spo0J family partition protein</fullName>
    </submittedName>
</protein>
<gene>
    <name evidence="3" type="ORF">ACFFTR_53790</name>
</gene>
<feature type="region of interest" description="Disordered" evidence="1">
    <location>
        <begin position="210"/>
        <end position="261"/>
    </location>
</feature>
<evidence type="ECO:0000313" key="3">
    <source>
        <dbReference type="EMBL" id="MFB9451991.1"/>
    </source>
</evidence>
<feature type="compositionally biased region" description="Basic and acidic residues" evidence="1">
    <location>
        <begin position="224"/>
        <end position="233"/>
    </location>
</feature>
<dbReference type="RefSeq" id="WP_223103742.1">
    <property type="nucleotide sequence ID" value="NZ_CP061913.1"/>
</dbReference>
<dbReference type="SUPFAM" id="SSF110849">
    <property type="entry name" value="ParB/Sulfiredoxin"/>
    <property type="match status" value="1"/>
</dbReference>
<dbReference type="SMART" id="SM00470">
    <property type="entry name" value="ParB"/>
    <property type="match status" value="1"/>
</dbReference>
<feature type="domain" description="ParB-like N-terminal" evidence="2">
    <location>
        <begin position="32"/>
        <end position="116"/>
    </location>
</feature>
<keyword evidence="4" id="KW-1185">Reference proteome</keyword>
<sequence>MQPVPDDSARPQFDAAETGPDGERFRTDPAVCRVPVADLRGADSPRVNGEDAAHIRLLASVEARLPPILVHRGTMRVIDGMHRLAAARLRGEAVIEVLFFDGSEADAFVLAVRLNISHGRPLALEDRTAAAQRIIESHPEWADRAIAAATGLSSRLVAQVRRQSEAERAGRPTTARIGRDGRIRPTDFAQGRLRAAEIINTDPDASLRSVAKDAGVSLSTAQDVRSRLRRGEDPVPAPRKPARRNVPRQPTPAPETAPRADLDAMMQGLASDPSLRFSETGRKLLRWMRTRVAYPTEFDRVSDKVPIHSAYIMTRIARQCADEWRQIADDLQRGTSDS</sequence>
<feature type="region of interest" description="Disordered" evidence="1">
    <location>
        <begin position="1"/>
        <end position="27"/>
    </location>
</feature>
<reference evidence="3 4" key="1">
    <citation type="submission" date="2024-09" db="EMBL/GenBank/DDBJ databases">
        <authorList>
            <person name="Sun Q."/>
            <person name="Mori K."/>
        </authorList>
    </citation>
    <scope>NUCLEOTIDE SEQUENCE [LARGE SCALE GENOMIC DNA]</scope>
    <source>
        <strain evidence="3 4">JCM 3307</strain>
    </source>
</reference>
<dbReference type="EMBL" id="JBHMCA010000097">
    <property type="protein sequence ID" value="MFB9451991.1"/>
    <property type="molecule type" value="Genomic_DNA"/>
</dbReference>
<organism evidence="3 4">
    <name type="scientific">Dactylosporangium vinaceum</name>
    <dbReference type="NCBI Taxonomy" id="53362"/>
    <lineage>
        <taxon>Bacteria</taxon>
        <taxon>Bacillati</taxon>
        <taxon>Actinomycetota</taxon>
        <taxon>Actinomycetes</taxon>
        <taxon>Micromonosporales</taxon>
        <taxon>Micromonosporaceae</taxon>
        <taxon>Dactylosporangium</taxon>
    </lineage>
</organism>
<evidence type="ECO:0000259" key="2">
    <source>
        <dbReference type="SMART" id="SM00470"/>
    </source>
</evidence>
<comment type="caution">
    <text evidence="3">The sequence shown here is derived from an EMBL/GenBank/DDBJ whole genome shotgun (WGS) entry which is preliminary data.</text>
</comment>
<dbReference type="InterPro" id="IPR003115">
    <property type="entry name" value="ParB_N"/>
</dbReference>